<accession>A0A9D2QEG3</accession>
<evidence type="ECO:0000256" key="2">
    <source>
        <dbReference type="SAM" id="Phobius"/>
    </source>
</evidence>
<organism evidence="3 4">
    <name type="scientific">Candidatus Corynebacterium faecigallinarum</name>
    <dbReference type="NCBI Taxonomy" id="2838528"/>
    <lineage>
        <taxon>Bacteria</taxon>
        <taxon>Bacillati</taxon>
        <taxon>Actinomycetota</taxon>
        <taxon>Actinomycetes</taxon>
        <taxon>Mycobacteriales</taxon>
        <taxon>Corynebacteriaceae</taxon>
        <taxon>Corynebacterium</taxon>
    </lineage>
</organism>
<keyword evidence="2" id="KW-0472">Membrane</keyword>
<feature type="transmembrane region" description="Helical" evidence="2">
    <location>
        <begin position="115"/>
        <end position="137"/>
    </location>
</feature>
<feature type="compositionally biased region" description="Low complexity" evidence="1">
    <location>
        <begin position="200"/>
        <end position="222"/>
    </location>
</feature>
<feature type="transmembrane region" description="Helical" evidence="2">
    <location>
        <begin position="47"/>
        <end position="69"/>
    </location>
</feature>
<keyword evidence="2" id="KW-0812">Transmembrane</keyword>
<comment type="caution">
    <text evidence="3">The sequence shown here is derived from an EMBL/GenBank/DDBJ whole genome shotgun (WGS) entry which is preliminary data.</text>
</comment>
<evidence type="ECO:0000313" key="3">
    <source>
        <dbReference type="EMBL" id="HJC84608.1"/>
    </source>
</evidence>
<feature type="region of interest" description="Disordered" evidence="1">
    <location>
        <begin position="1"/>
        <end position="21"/>
    </location>
</feature>
<dbReference type="Proteomes" id="UP000823858">
    <property type="component" value="Unassembled WGS sequence"/>
</dbReference>
<dbReference type="EMBL" id="DWVP01000005">
    <property type="protein sequence ID" value="HJC84608.1"/>
    <property type="molecule type" value="Genomic_DNA"/>
</dbReference>
<feature type="region of interest" description="Disordered" evidence="1">
    <location>
        <begin position="180"/>
        <end position="229"/>
    </location>
</feature>
<reference evidence="3" key="1">
    <citation type="journal article" date="2021" name="PeerJ">
        <title>Extensive microbial diversity within the chicken gut microbiome revealed by metagenomics and culture.</title>
        <authorList>
            <person name="Gilroy R."/>
            <person name="Ravi A."/>
            <person name="Getino M."/>
            <person name="Pursley I."/>
            <person name="Horton D.L."/>
            <person name="Alikhan N.F."/>
            <person name="Baker D."/>
            <person name="Gharbi K."/>
            <person name="Hall N."/>
            <person name="Watson M."/>
            <person name="Adriaenssens E.M."/>
            <person name="Foster-Nyarko E."/>
            <person name="Jarju S."/>
            <person name="Secka A."/>
            <person name="Antonio M."/>
            <person name="Oren A."/>
            <person name="Chaudhuri R.R."/>
            <person name="La Ragione R."/>
            <person name="Hildebrand F."/>
            <person name="Pallen M.J."/>
        </authorList>
    </citation>
    <scope>NUCLEOTIDE SEQUENCE</scope>
    <source>
        <strain evidence="3">ChiHjej13B12-4958</strain>
    </source>
</reference>
<evidence type="ECO:0000313" key="4">
    <source>
        <dbReference type="Proteomes" id="UP000823858"/>
    </source>
</evidence>
<name>A0A9D2QEG3_9CORY</name>
<gene>
    <name evidence="3" type="ORF">H9751_03495</name>
</gene>
<evidence type="ECO:0000256" key="1">
    <source>
        <dbReference type="SAM" id="MobiDB-lite"/>
    </source>
</evidence>
<keyword evidence="2" id="KW-1133">Transmembrane helix</keyword>
<reference evidence="3" key="2">
    <citation type="submission" date="2021-04" db="EMBL/GenBank/DDBJ databases">
        <authorList>
            <person name="Gilroy R."/>
        </authorList>
    </citation>
    <scope>NUCLEOTIDE SEQUENCE</scope>
    <source>
        <strain evidence="3">ChiHjej13B12-4958</strain>
    </source>
</reference>
<protein>
    <submittedName>
        <fullName evidence="3">Uncharacterized protein</fullName>
    </submittedName>
</protein>
<proteinExistence type="predicted"/>
<sequence length="229" mass="25146">MKNGTFMSGLSSWTTTHSQRQADNWRRREASMASSLPKWRTEARTHLLIRLFLGTLAFGFLTGIVQIFWFPFLFAWLPFTIAGCVSWTMLRIVINTRDAAPAEELDEYENEVVRTWQVAAYGMFSTFTLAVAFYMVFLPVINPDGLDHWIYSGGLFTILGLMAIIAMPTIAYATTFGPVPAPGTTPPEDADAEQDDTNSGPAPGTTADTDTSTDTTTPTRGAPHAHPGA</sequence>
<dbReference type="AlphaFoldDB" id="A0A9D2QEG3"/>
<feature type="transmembrane region" description="Helical" evidence="2">
    <location>
        <begin position="75"/>
        <end position="94"/>
    </location>
</feature>
<feature type="transmembrane region" description="Helical" evidence="2">
    <location>
        <begin position="149"/>
        <end position="173"/>
    </location>
</feature>